<sequence length="57" mass="6772">MRHGVRLRSALRRPGVRRHALRLPLRIRNRLRARLTQPVRQGGRLLPTVPALWRVHQ</sequence>
<reference evidence="1" key="1">
    <citation type="submission" date="2019-08" db="EMBL/GenBank/DDBJ databases">
        <title>Complete genome sequence of a mangrove-derived Streptomyces xiamenensis.</title>
        <authorList>
            <person name="Xu J."/>
        </authorList>
    </citation>
    <scope>NUCLEOTIDE SEQUENCE</scope>
    <source>
        <strain evidence="1">318</strain>
    </source>
</reference>
<dbReference type="HOGENOM" id="CLU_2994927_0_0_11"/>
<name>A0A0F7FS44_9ACTN</name>
<evidence type="ECO:0000313" key="2">
    <source>
        <dbReference type="Proteomes" id="UP000034034"/>
    </source>
</evidence>
<protein>
    <submittedName>
        <fullName evidence="1">Uncharacterized protein</fullName>
    </submittedName>
</protein>
<dbReference type="AlphaFoldDB" id="A0A0F7FS44"/>
<dbReference type="KEGG" id="sxi:SXIM_09880"/>
<dbReference type="Proteomes" id="UP000034034">
    <property type="component" value="Chromosome"/>
</dbReference>
<evidence type="ECO:0000313" key="1">
    <source>
        <dbReference type="EMBL" id="AKG42372.1"/>
    </source>
</evidence>
<dbReference type="PATRIC" id="fig|408015.6.peg.1017"/>
<dbReference type="EMBL" id="CP009922">
    <property type="protein sequence ID" value="AKG42372.1"/>
    <property type="molecule type" value="Genomic_DNA"/>
</dbReference>
<accession>A0A0F7FS44</accession>
<organism evidence="1 2">
    <name type="scientific">Streptomyces xiamenensis</name>
    <dbReference type="NCBI Taxonomy" id="408015"/>
    <lineage>
        <taxon>Bacteria</taxon>
        <taxon>Bacillati</taxon>
        <taxon>Actinomycetota</taxon>
        <taxon>Actinomycetes</taxon>
        <taxon>Kitasatosporales</taxon>
        <taxon>Streptomycetaceae</taxon>
        <taxon>Streptomyces</taxon>
    </lineage>
</organism>
<gene>
    <name evidence="1" type="ORF">SXIM_09880</name>
</gene>
<proteinExistence type="predicted"/>
<keyword evidence="2" id="KW-1185">Reference proteome</keyword>